<dbReference type="HOGENOM" id="CLU_723225_0_0_5"/>
<dbReference type="GO" id="GO:0016757">
    <property type="term" value="F:glycosyltransferase activity"/>
    <property type="evidence" value="ECO:0007669"/>
    <property type="project" value="UniProtKB-KW"/>
</dbReference>
<geneLocation type="plasmid" evidence="4 5">
    <name>STP1</name>
</geneLocation>
<dbReference type="SUPFAM" id="SSF53756">
    <property type="entry name" value="UDP-Glycosyltransferase/glycogen phosphorylase"/>
    <property type="match status" value="1"/>
</dbReference>
<sequence>MKVHVHLAYGFGEDRWGRRFDSGELIGVNERDPYGYRHAMPMVEAMTKSVDHPEGRLGRLVRLGLRAVLGFDVLHAWRNRRAMRAADVVWTHTESQHLAVSQVFALQRLTPAERPKLLAQSVWLMDGWDRLSGLRRAYYRRLMRSADMLTFHSQENLEMARQRLADRPSELVLFGINASEQTPPVRGQAGDPQRIIAVGNDVHRDWPTLIQAVARHPDWRLRIVSTKCPAALAEGIANVEIAGVDNNDDLKALYRQATIAIVPLSPNAHASGITVLQEAALNGVAAIASDVGGLRDYFDADAVTYYASGDVDGLEQAIDGLLSDSEKRYAQAVAAQHRMGPDGLSSYAFARRHVEISQSLVGETRSPAGRRQAAVA</sequence>
<name>A0A097ELL0_9SPHN</name>
<keyword evidence="1" id="KW-0328">Glycosyltransferase</keyword>
<evidence type="ECO:0000313" key="5">
    <source>
        <dbReference type="Proteomes" id="UP000033200"/>
    </source>
</evidence>
<dbReference type="PANTHER" id="PTHR12526:SF510">
    <property type="entry name" value="D-INOSITOL 3-PHOSPHATE GLYCOSYLTRANSFERASE"/>
    <property type="match status" value="1"/>
</dbReference>
<dbReference type="Proteomes" id="UP000033200">
    <property type="component" value="Plasmid STP1"/>
</dbReference>
<dbReference type="Gene3D" id="3.40.50.2000">
    <property type="entry name" value="Glycogen Phosphorylase B"/>
    <property type="match status" value="2"/>
</dbReference>
<dbReference type="CDD" id="cd03801">
    <property type="entry name" value="GT4_PimA-like"/>
    <property type="match status" value="1"/>
</dbReference>
<dbReference type="AlphaFoldDB" id="A0A097ELL0"/>
<dbReference type="eggNOG" id="COG0438">
    <property type="taxonomic scope" value="Bacteria"/>
</dbReference>
<dbReference type="InterPro" id="IPR001296">
    <property type="entry name" value="Glyco_trans_1"/>
</dbReference>
<gene>
    <name evidence="4" type="ORF">MC45_17770</name>
</gene>
<evidence type="ECO:0000259" key="3">
    <source>
        <dbReference type="Pfam" id="PF00534"/>
    </source>
</evidence>
<dbReference type="Pfam" id="PF00534">
    <property type="entry name" value="Glycos_transf_1"/>
    <property type="match status" value="1"/>
</dbReference>
<accession>A0A097ELL0</accession>
<organism evidence="4 5">
    <name type="scientific">Sphingomonas taxi</name>
    <dbReference type="NCBI Taxonomy" id="1549858"/>
    <lineage>
        <taxon>Bacteria</taxon>
        <taxon>Pseudomonadati</taxon>
        <taxon>Pseudomonadota</taxon>
        <taxon>Alphaproteobacteria</taxon>
        <taxon>Sphingomonadales</taxon>
        <taxon>Sphingomonadaceae</taxon>
        <taxon>Sphingomonas</taxon>
    </lineage>
</organism>
<feature type="domain" description="Glycosyl transferase family 1" evidence="3">
    <location>
        <begin position="187"/>
        <end position="334"/>
    </location>
</feature>
<evidence type="ECO:0000256" key="2">
    <source>
        <dbReference type="ARBA" id="ARBA00022679"/>
    </source>
</evidence>
<evidence type="ECO:0000313" key="4">
    <source>
        <dbReference type="EMBL" id="AIT08459.1"/>
    </source>
</evidence>
<dbReference type="RefSeq" id="WP_041394192.1">
    <property type="nucleotide sequence ID" value="NZ_CP009572.1"/>
</dbReference>
<proteinExistence type="predicted"/>
<evidence type="ECO:0000256" key="1">
    <source>
        <dbReference type="ARBA" id="ARBA00022676"/>
    </source>
</evidence>
<keyword evidence="4" id="KW-0614">Plasmid</keyword>
<protein>
    <submittedName>
        <fullName evidence="4">Glycosyl transferase</fullName>
    </submittedName>
</protein>
<dbReference type="PANTHER" id="PTHR12526">
    <property type="entry name" value="GLYCOSYLTRANSFERASE"/>
    <property type="match status" value="1"/>
</dbReference>
<reference evidence="4 5" key="1">
    <citation type="submission" date="2014-09" db="EMBL/GenBank/DDBJ databases">
        <title>Using Illumina technology Improving SMRT sequencing Genome Assembly by RASTools.</title>
        <authorList>
            <person name="Zhou Y."/>
            <person name="Ma T."/>
            <person name="Liu T."/>
        </authorList>
    </citation>
    <scope>NUCLEOTIDE SEQUENCE [LARGE SCALE GENOMIC DNA]</scope>
    <source>
        <strain evidence="4 5">ATCC 55669</strain>
        <plasmid evidence="5">Plasmid STP1</plasmid>
    </source>
</reference>
<keyword evidence="2 4" id="KW-0808">Transferase</keyword>
<dbReference type="KEGG" id="stax:MC45_17770"/>
<keyword evidence="5" id="KW-1185">Reference proteome</keyword>
<dbReference type="EMBL" id="CP009572">
    <property type="protein sequence ID" value="AIT08459.1"/>
    <property type="molecule type" value="Genomic_DNA"/>
</dbReference>